<gene>
    <name evidence="3" type="ORF">J0X25_02215</name>
</gene>
<dbReference type="RefSeq" id="WP_207289404.1">
    <property type="nucleotide sequence ID" value="NZ_CP071462.1"/>
</dbReference>
<keyword evidence="2" id="KW-1133">Transmembrane helix</keyword>
<evidence type="ECO:0000313" key="3">
    <source>
        <dbReference type="EMBL" id="QSW99798.1"/>
    </source>
</evidence>
<evidence type="ECO:0000256" key="1">
    <source>
        <dbReference type="SAM" id="MobiDB-lite"/>
    </source>
</evidence>
<dbReference type="KEGG" id="hakz:J0X25_02215"/>
<reference evidence="3 4" key="1">
    <citation type="submission" date="2021-03" db="EMBL/GenBank/DDBJ databases">
        <title>Haloterrigena longa sp. nov. and Haloterrigena limicola sp. nov., extremely halophilic archaea isolated from a salt lake.</title>
        <authorList>
            <person name="Henglin C."/>
        </authorList>
    </citation>
    <scope>NUCLEOTIDE SEQUENCE [LARGE SCALE GENOMIC DNA]</scope>
    <source>
        <strain evidence="3 4">KZCA68</strain>
    </source>
</reference>
<dbReference type="GeneID" id="63186082"/>
<dbReference type="EMBL" id="CP071462">
    <property type="protein sequence ID" value="QSW99798.1"/>
    <property type="molecule type" value="Genomic_DNA"/>
</dbReference>
<proteinExistence type="predicted"/>
<evidence type="ECO:0000256" key="2">
    <source>
        <dbReference type="SAM" id="Phobius"/>
    </source>
</evidence>
<feature type="transmembrane region" description="Helical" evidence="2">
    <location>
        <begin position="30"/>
        <end position="49"/>
    </location>
</feature>
<name>A0A8A2VNV6_9EURY</name>
<dbReference type="Proteomes" id="UP000663203">
    <property type="component" value="Chromosome"/>
</dbReference>
<organism evidence="3 4">
    <name type="scientific">Haloterrigena alkaliphila</name>
    <dbReference type="NCBI Taxonomy" id="2816475"/>
    <lineage>
        <taxon>Archaea</taxon>
        <taxon>Methanobacteriati</taxon>
        <taxon>Methanobacteriota</taxon>
        <taxon>Stenosarchaea group</taxon>
        <taxon>Halobacteria</taxon>
        <taxon>Halobacteriales</taxon>
        <taxon>Natrialbaceae</taxon>
        <taxon>Haloterrigena</taxon>
    </lineage>
</organism>
<feature type="transmembrane region" description="Helical" evidence="2">
    <location>
        <begin position="69"/>
        <end position="87"/>
    </location>
</feature>
<keyword evidence="2" id="KW-0812">Transmembrane</keyword>
<feature type="region of interest" description="Disordered" evidence="1">
    <location>
        <begin position="1"/>
        <end position="22"/>
    </location>
</feature>
<dbReference type="AlphaFoldDB" id="A0A8A2VNV6"/>
<protein>
    <submittedName>
        <fullName evidence="3">Uncharacterized protein</fullName>
    </submittedName>
</protein>
<keyword evidence="2" id="KW-0472">Membrane</keyword>
<keyword evidence="4" id="KW-1185">Reference proteome</keyword>
<sequence>MSEPDREPTEKPTTSKEEAESEGKWMARNGIAIGVVSILALVVLMIGAMQATGLVDVLAPFAETAGAQWGVFFVMALVVIILGGWSWKAIA</sequence>
<accession>A0A8A2VNV6</accession>
<evidence type="ECO:0000313" key="4">
    <source>
        <dbReference type="Proteomes" id="UP000663203"/>
    </source>
</evidence>